<evidence type="ECO:0000259" key="3">
    <source>
        <dbReference type="Pfam" id="PF19295"/>
    </source>
</evidence>
<feature type="domain" description="SUF system FeS cluster assembly SufBD N-terminal" evidence="3">
    <location>
        <begin position="147"/>
        <end position="208"/>
    </location>
</feature>
<dbReference type="GeneID" id="76207145"/>
<dbReference type="Pfam" id="PF19295">
    <property type="entry name" value="SufBD_N"/>
    <property type="match status" value="1"/>
</dbReference>
<dbReference type="Proteomes" id="UP001060771">
    <property type="component" value="Chromosome"/>
</dbReference>
<dbReference type="InterPro" id="IPR045595">
    <property type="entry name" value="SufBD_N"/>
</dbReference>
<protein>
    <submittedName>
        <fullName evidence="5">Fe-S cluster assembly protein SufB</fullName>
    </submittedName>
</protein>
<dbReference type="EMBL" id="AP026830">
    <property type="protein sequence ID" value="BDR92504.1"/>
    <property type="molecule type" value="Genomic_DNA"/>
</dbReference>
<dbReference type="InterPro" id="IPR055346">
    <property type="entry name" value="Fe-S_cluster_assembly_SufBD"/>
</dbReference>
<dbReference type="InterPro" id="IPR037284">
    <property type="entry name" value="SUF_FeS_clus_asmbl_SufBD_sf"/>
</dbReference>
<evidence type="ECO:0000313" key="5">
    <source>
        <dbReference type="EMBL" id="GGI76020.1"/>
    </source>
</evidence>
<sequence>MVGESTESLKSVIEKSSVEELLGPEMERLPWEAVIKGRITKDMIEEISRIKGEPDWMRRLRLRALEMFEKLPEPRWLPIKEEIDLESLVLYAKPNVEKAKSWDDVPKEIRKYYEALGMPELEAKVLAGLLGQFDSEVVYLHVKKYLEEKGAVVTTMDEAVKKYPDLVKQYFARVFPPGEHKFSALHIALWSGGTFVYVPPGVKLDMPIESFFLIGSSGEGQFEHSLIVADEGASVEWLEGCAAPVYKGFSFHDGMVEGYAARNAHLRINTIQNWSRNIINFNNKRAVAMENSTVEWVEGSLGSKVSYTYPSTVLKGEGAKTSIIGVTIANGPFWKENGAKAYHDAPRTSSKIVNKSVSINGGTVAYRGLVYVREGAKYARSTVSCDSLILDDKSRAYTIPHDQVFEDTATVTHEAYTGRLSEDKLFYLRSRGFDEGTARSLVVLGFIQDITVRLPTEYAMTLNRIIELEFGKLSKVG</sequence>
<dbReference type="PANTHER" id="PTHR30508:SF1">
    <property type="entry name" value="UPF0051 PROTEIN ABCI8, CHLOROPLASTIC-RELATED"/>
    <property type="match status" value="1"/>
</dbReference>
<comment type="similarity">
    <text evidence="1">Belongs to the iron-sulfur cluster assembly SufBD family.</text>
</comment>
<evidence type="ECO:0000259" key="2">
    <source>
        <dbReference type="Pfam" id="PF01458"/>
    </source>
</evidence>
<reference evidence="5" key="2">
    <citation type="submission" date="2020-09" db="EMBL/GenBank/DDBJ databases">
        <authorList>
            <person name="Sun Q."/>
            <person name="Ohkuma M."/>
        </authorList>
    </citation>
    <scope>NUCLEOTIDE SEQUENCE</scope>
    <source>
        <strain evidence="5">JCM 11219</strain>
    </source>
</reference>
<dbReference type="SUPFAM" id="SSF101960">
    <property type="entry name" value="Stabilizer of iron transporter SufD"/>
    <property type="match status" value="1"/>
</dbReference>
<organism evidence="5 6">
    <name type="scientific">Vulcanisaeta souniana JCM 11219</name>
    <dbReference type="NCBI Taxonomy" id="1293586"/>
    <lineage>
        <taxon>Archaea</taxon>
        <taxon>Thermoproteota</taxon>
        <taxon>Thermoprotei</taxon>
        <taxon>Thermoproteales</taxon>
        <taxon>Thermoproteaceae</taxon>
        <taxon>Vulcanisaeta</taxon>
    </lineage>
</organism>
<dbReference type="Pfam" id="PF01458">
    <property type="entry name" value="SUFBD_core"/>
    <property type="match status" value="1"/>
</dbReference>
<reference evidence="7" key="3">
    <citation type="submission" date="2022-09" db="EMBL/GenBank/DDBJ databases">
        <title>Complete genome sequence of Vulcanisaeta souniana.</title>
        <authorList>
            <person name="Kato S."/>
            <person name="Itoh T."/>
            <person name="Ohkuma M."/>
        </authorList>
    </citation>
    <scope>NUCLEOTIDE SEQUENCE [LARGE SCALE GENOMIC DNA]</scope>
    <source>
        <strain evidence="7">JCM 11219</strain>
    </source>
</reference>
<dbReference type="EMBL" id="BMNM01000003">
    <property type="protein sequence ID" value="GGI76020.1"/>
    <property type="molecule type" value="Genomic_DNA"/>
</dbReference>
<evidence type="ECO:0000313" key="6">
    <source>
        <dbReference type="Proteomes" id="UP000657075"/>
    </source>
</evidence>
<dbReference type="OrthoDB" id="372168at2157"/>
<accession>A0A830E2M2</accession>
<dbReference type="PANTHER" id="PTHR30508">
    <property type="entry name" value="FES CLUSTER ASSEMBLY PROTEIN SUF"/>
    <property type="match status" value="1"/>
</dbReference>
<reference evidence="5" key="1">
    <citation type="journal article" date="2014" name="Int. J. Syst. Evol. Microbiol.">
        <title>Complete genome sequence of Corynebacterium casei LMG S-19264T (=DSM 44701T), isolated from a smear-ripened cheese.</title>
        <authorList>
            <consortium name="US DOE Joint Genome Institute (JGI-PGF)"/>
            <person name="Walter F."/>
            <person name="Albersmeier A."/>
            <person name="Kalinowski J."/>
            <person name="Ruckert C."/>
        </authorList>
    </citation>
    <scope>NUCLEOTIDE SEQUENCE</scope>
    <source>
        <strain evidence="5">JCM 11219</strain>
    </source>
</reference>
<evidence type="ECO:0000313" key="4">
    <source>
        <dbReference type="EMBL" id="BDR92504.1"/>
    </source>
</evidence>
<name>A0A830E2M2_9CREN</name>
<reference evidence="4" key="4">
    <citation type="journal article" date="2023" name="Microbiol. Resour. Announc.">
        <title>Complete Genome Sequence of Vulcanisaeta souniana Strain IC-059, a Hyperthermophilic Archaeon Isolated from Hot Spring Water in Japan.</title>
        <authorList>
            <person name="Kato S."/>
            <person name="Itoh T."/>
            <person name="Wu L."/>
            <person name="Ma J."/>
            <person name="Ohkuma M."/>
        </authorList>
    </citation>
    <scope>NUCLEOTIDE SEQUENCE</scope>
    <source>
        <strain evidence="4">JCM 11219</strain>
    </source>
</reference>
<dbReference type="Proteomes" id="UP000657075">
    <property type="component" value="Unassembled WGS sequence"/>
</dbReference>
<evidence type="ECO:0000256" key="1">
    <source>
        <dbReference type="ARBA" id="ARBA00043967"/>
    </source>
</evidence>
<feature type="domain" description="SUF system FeS cluster assembly SufBD core" evidence="2">
    <location>
        <begin position="213"/>
        <end position="446"/>
    </location>
</feature>
<evidence type="ECO:0000313" key="7">
    <source>
        <dbReference type="Proteomes" id="UP001060771"/>
    </source>
</evidence>
<gene>
    <name evidence="5" type="ORF">GCM10007112_11060</name>
    <name evidence="4" type="ORF">Vsou_15970</name>
</gene>
<dbReference type="NCBIfam" id="TIGR01980">
    <property type="entry name" value="sufB"/>
    <property type="match status" value="1"/>
</dbReference>
<keyword evidence="7" id="KW-1185">Reference proteome</keyword>
<dbReference type="AlphaFoldDB" id="A0A830E2M2"/>
<dbReference type="RefSeq" id="WP_188603037.1">
    <property type="nucleotide sequence ID" value="NZ_AP026830.1"/>
</dbReference>
<dbReference type="InterPro" id="IPR000825">
    <property type="entry name" value="SUF_FeS_clus_asmbl_SufBD_core"/>
</dbReference>
<proteinExistence type="inferred from homology"/>
<dbReference type="GO" id="GO:0016226">
    <property type="term" value="P:iron-sulfur cluster assembly"/>
    <property type="evidence" value="ECO:0007669"/>
    <property type="project" value="InterPro"/>
</dbReference>
<dbReference type="InterPro" id="IPR010231">
    <property type="entry name" value="SUF_FeS_clus_asmbl_SufB"/>
</dbReference>